<dbReference type="GO" id="GO:0035438">
    <property type="term" value="F:cyclic-di-GMP binding"/>
    <property type="evidence" value="ECO:0007669"/>
    <property type="project" value="InterPro"/>
</dbReference>
<dbReference type="InterPro" id="IPR009926">
    <property type="entry name" value="T3SS_YcgR_PilZN"/>
</dbReference>
<dbReference type="AlphaFoldDB" id="A0A1S8TB73"/>
<keyword evidence="4" id="KW-1185">Reference proteome</keyword>
<dbReference type="Proteomes" id="UP000190890">
    <property type="component" value="Unassembled WGS sequence"/>
</dbReference>
<proteinExistence type="predicted"/>
<comment type="caution">
    <text evidence="3">The sequence shown here is derived from an EMBL/GenBank/DDBJ whole genome shotgun (WGS) entry which is preliminary data.</text>
</comment>
<dbReference type="Pfam" id="PF07238">
    <property type="entry name" value="PilZ"/>
    <property type="match status" value="1"/>
</dbReference>
<evidence type="ECO:0000313" key="3">
    <source>
        <dbReference type="EMBL" id="OOM75040.1"/>
    </source>
</evidence>
<keyword evidence="3" id="KW-0282">Flagellum</keyword>
<reference evidence="3 4" key="1">
    <citation type="submission" date="2016-05" db="EMBL/GenBank/DDBJ databases">
        <title>Microbial solvent formation.</title>
        <authorList>
            <person name="Poehlein A."/>
            <person name="Montoya Solano J.D."/>
            <person name="Flitsch S."/>
            <person name="Krabben P."/>
            <person name="Duerre P."/>
            <person name="Daniel R."/>
        </authorList>
    </citation>
    <scope>NUCLEOTIDE SEQUENCE [LARGE SCALE GENOMIC DNA]</scope>
    <source>
        <strain evidence="3 4">DSM 2619</strain>
    </source>
</reference>
<keyword evidence="3" id="KW-0969">Cilium</keyword>
<dbReference type="EMBL" id="LZZM01000190">
    <property type="protein sequence ID" value="OOM75040.1"/>
    <property type="molecule type" value="Genomic_DNA"/>
</dbReference>
<name>A0A1S8TB73_9CLOT</name>
<dbReference type="SUPFAM" id="SSF141371">
    <property type="entry name" value="PilZ domain-like"/>
    <property type="match status" value="1"/>
</dbReference>
<dbReference type="InterPro" id="IPR009875">
    <property type="entry name" value="PilZ_domain"/>
</dbReference>
<accession>A0A1S8TB73</accession>
<dbReference type="Gene3D" id="2.40.10.220">
    <property type="entry name" value="predicted glycosyltransferase like domains"/>
    <property type="match status" value="1"/>
</dbReference>
<evidence type="ECO:0000313" key="4">
    <source>
        <dbReference type="Proteomes" id="UP000190890"/>
    </source>
</evidence>
<evidence type="ECO:0000259" key="2">
    <source>
        <dbReference type="Pfam" id="PF12945"/>
    </source>
</evidence>
<protein>
    <submittedName>
        <fullName evidence="3">Flagellar brake protein YcgR</fullName>
    </submittedName>
</protein>
<feature type="domain" description="PilZ" evidence="1">
    <location>
        <begin position="95"/>
        <end position="203"/>
    </location>
</feature>
<gene>
    <name evidence="3" type="primary">ycgR</name>
    <name evidence="3" type="ORF">CLPUN_34770</name>
</gene>
<dbReference type="OrthoDB" id="3493at2"/>
<feature type="domain" description="Type III secretion system flagellar brake protein YcgR PilZN" evidence="2">
    <location>
        <begin position="7"/>
        <end position="88"/>
    </location>
</feature>
<organism evidence="3 4">
    <name type="scientific">Clostridium puniceum</name>
    <dbReference type="NCBI Taxonomy" id="29367"/>
    <lineage>
        <taxon>Bacteria</taxon>
        <taxon>Bacillati</taxon>
        <taxon>Bacillota</taxon>
        <taxon>Clostridia</taxon>
        <taxon>Eubacteriales</taxon>
        <taxon>Clostridiaceae</taxon>
        <taxon>Clostridium</taxon>
    </lineage>
</organism>
<evidence type="ECO:0000259" key="1">
    <source>
        <dbReference type="Pfam" id="PF07238"/>
    </source>
</evidence>
<dbReference type="RefSeq" id="WP_077848502.1">
    <property type="nucleotide sequence ID" value="NZ_LZZM01000190.1"/>
</dbReference>
<dbReference type="STRING" id="29367.CLPUN_34770"/>
<keyword evidence="3" id="KW-0966">Cell projection</keyword>
<sequence>MQDFRLKINDRVEVIEEEKAYKALIIDMQDDFFRINLPVNDGNYLMLNSNEKVEMNCYLEDGRCFKFYTTVISRGKENNIIYYKMSQPFNIEKIQRRNFFRVDLTDMIEYKKITLVEEDDFDNIPYKKGIMIDLSAGGLKLKTKDNIGNDDLLLVKMKLNEAEINLKCDIVRIQNTEDKEKLCGLRFIDIIQAQSELIVRELFKIMRRQRANS</sequence>
<dbReference type="Pfam" id="PF12945">
    <property type="entry name" value="PilZNR"/>
    <property type="match status" value="1"/>
</dbReference>